<dbReference type="GO" id="GO:0008108">
    <property type="term" value="F:UDP-glucose:hexose-1-phosphate uridylyltransferase activity"/>
    <property type="evidence" value="ECO:0007669"/>
    <property type="project" value="UniProtKB-EC"/>
</dbReference>
<evidence type="ECO:0000256" key="3">
    <source>
        <dbReference type="ARBA" id="ARBA00004947"/>
    </source>
</evidence>
<accession>A0ABY4HAG4</accession>
<evidence type="ECO:0000259" key="12">
    <source>
        <dbReference type="Pfam" id="PF02744"/>
    </source>
</evidence>
<evidence type="ECO:0000256" key="7">
    <source>
        <dbReference type="ARBA" id="ARBA00022695"/>
    </source>
</evidence>
<feature type="domain" description="Galactose-1-phosphate uridyl transferase C-terminal" evidence="12">
    <location>
        <begin position="250"/>
        <end position="431"/>
    </location>
</feature>
<dbReference type="InterPro" id="IPR005849">
    <property type="entry name" value="GalP_Utransf_N"/>
</dbReference>
<dbReference type="NCBIfam" id="NF003629">
    <property type="entry name" value="PRK05270.1-2"/>
    <property type="match status" value="1"/>
</dbReference>
<gene>
    <name evidence="10 13" type="primary">galT</name>
    <name evidence="13" type="ORF">MUO15_18785</name>
</gene>
<dbReference type="EMBL" id="CP095075">
    <property type="protein sequence ID" value="UOR11599.1"/>
    <property type="molecule type" value="Genomic_DNA"/>
</dbReference>
<dbReference type="InterPro" id="IPR023425">
    <property type="entry name" value="GalP_uridyl_Trfase_II_CS"/>
</dbReference>
<keyword evidence="7 10" id="KW-0548">Nucleotidyltransferase</keyword>
<dbReference type="InterPro" id="IPR005850">
    <property type="entry name" value="GalP_Utransf_C"/>
</dbReference>
<dbReference type="PANTHER" id="PTHR39191:SF1">
    <property type="entry name" value="DUF4922 DOMAIN-CONTAINING PROTEIN"/>
    <property type="match status" value="1"/>
</dbReference>
<proteinExistence type="inferred from homology"/>
<protein>
    <recommendedName>
        <fullName evidence="10">Galactose-1-phosphate uridylyltransferase</fullName>
        <shortName evidence="10">Gal-1-P uridylyltransferase</shortName>
        <ecNumber evidence="10">2.7.7.12</ecNumber>
    </recommendedName>
    <alternativeName>
        <fullName evidence="10">UDP-glucose--hexose-1-phosphate uridylyltransferase</fullName>
    </alternativeName>
</protein>
<dbReference type="PANTHER" id="PTHR39191">
    <property type="entry name" value="GALACTOSE-1-PHOSPHATE URIDYLYLTRANSFERASE"/>
    <property type="match status" value="1"/>
</dbReference>
<name>A0ABY4HAG4_9BACI</name>
<sequence>MNIFQSMNKMINYGLNQNLIEVWDIDYVRNQWLDLFQLAEFDPDESFVMDVTITDPVPILNDMLDYAVEKGVIPENTITDRDLFDPQIMDQMIAKPSEIIRHFYKLYEEGSPKAATNYYYHLSQASYYIRTDRIAKNLHWYSHTEYGDLEITINLSKPEKDPKVIAASKKNAAITYPKCLLCKENEGYAGRLDHPARQNHRVIPIMLEGERWYLQYSPYVYYNEHSIVFSSDHRPMKVSHDGFSRLLDFVDQFPHYFIGSNADLPIVGGSILSHDHFQAGHHIFPMAKAEFDEIFEVAGFSRTKFGIVNWPMSVIRLQGTDKSEIASFAAYILKKWKAYSDPAVEVLAATNDESHQTITPIARSRDGLFELDLVLRNNRTSEEHPMGIFHPHEHVHHIKKENIGLIEVMGLAVLPGRLIEEMDQLLEYMVNNDLHVASEDEKTAKHLDWAKGIIAKYPSVTKEDGRKILDHEIGIRFAEVLEHAGVFKRTEQGRAAFIKFIRTL</sequence>
<evidence type="ECO:0000256" key="1">
    <source>
        <dbReference type="ARBA" id="ARBA00001107"/>
    </source>
</evidence>
<keyword evidence="8 10" id="KW-0299">Galactose metabolism</keyword>
<evidence type="ECO:0000256" key="2">
    <source>
        <dbReference type="ARBA" id="ARBA00004496"/>
    </source>
</evidence>
<organism evidence="13 14">
    <name type="scientific">Halobacillus amylolyticus</name>
    <dbReference type="NCBI Taxonomy" id="2932259"/>
    <lineage>
        <taxon>Bacteria</taxon>
        <taxon>Bacillati</taxon>
        <taxon>Bacillota</taxon>
        <taxon>Bacilli</taxon>
        <taxon>Bacillales</taxon>
        <taxon>Bacillaceae</taxon>
        <taxon>Halobacillus</taxon>
    </lineage>
</organism>
<evidence type="ECO:0000256" key="10">
    <source>
        <dbReference type="HAMAP-Rule" id="MF_00571"/>
    </source>
</evidence>
<evidence type="ECO:0000256" key="5">
    <source>
        <dbReference type="ARBA" id="ARBA00022490"/>
    </source>
</evidence>
<dbReference type="Pfam" id="PF02744">
    <property type="entry name" value="GalP_UDP_tr_C"/>
    <property type="match status" value="1"/>
</dbReference>
<feature type="domain" description="Galactose-1-phosphate uridyl transferase N-terminal" evidence="11">
    <location>
        <begin position="20"/>
        <end position="235"/>
    </location>
</feature>
<dbReference type="NCBIfam" id="TIGR01239">
    <property type="entry name" value="galT_2"/>
    <property type="match status" value="1"/>
</dbReference>
<evidence type="ECO:0000256" key="9">
    <source>
        <dbReference type="ARBA" id="ARBA00023277"/>
    </source>
</evidence>
<evidence type="ECO:0000256" key="6">
    <source>
        <dbReference type="ARBA" id="ARBA00022679"/>
    </source>
</evidence>
<evidence type="ECO:0000313" key="14">
    <source>
        <dbReference type="Proteomes" id="UP000830326"/>
    </source>
</evidence>
<reference evidence="13" key="1">
    <citation type="submission" date="2022-04" db="EMBL/GenBank/DDBJ databases">
        <title>Halobacillus sp. isolated from saltern.</title>
        <authorList>
            <person name="Won M."/>
            <person name="Lee C.-M."/>
            <person name="Woen H.-Y."/>
            <person name="Kwon S.-W."/>
        </authorList>
    </citation>
    <scope>NUCLEOTIDE SEQUENCE</scope>
    <source>
        <strain evidence="13">SSHM10-5</strain>
    </source>
</reference>
<dbReference type="EC" id="2.7.7.12" evidence="10"/>
<dbReference type="Proteomes" id="UP000830326">
    <property type="component" value="Chromosome"/>
</dbReference>
<evidence type="ECO:0000256" key="4">
    <source>
        <dbReference type="ARBA" id="ARBA00008706"/>
    </source>
</evidence>
<keyword evidence="9 10" id="KW-0119">Carbohydrate metabolism</keyword>
<keyword evidence="6 10" id="KW-0808">Transferase</keyword>
<dbReference type="InterPro" id="IPR000766">
    <property type="entry name" value="GalP_uridyl_Trfase_II"/>
</dbReference>
<comment type="pathway">
    <text evidence="3 10">Carbohydrate metabolism; galactose metabolism.</text>
</comment>
<dbReference type="PIRSF" id="PIRSF006005">
    <property type="entry name" value="GalT_BS"/>
    <property type="match status" value="1"/>
</dbReference>
<comment type="similarity">
    <text evidence="4 10">Belongs to the galactose-1-phosphate uridylyltransferase type 2 family.</text>
</comment>
<dbReference type="HAMAP" id="MF_00571">
    <property type="entry name" value="GalP_UDP_trans"/>
    <property type="match status" value="1"/>
</dbReference>
<evidence type="ECO:0000313" key="13">
    <source>
        <dbReference type="EMBL" id="UOR11599.1"/>
    </source>
</evidence>
<dbReference type="PROSITE" id="PS01163">
    <property type="entry name" value="GAL_P_UDP_TRANSF_II"/>
    <property type="match status" value="1"/>
</dbReference>
<dbReference type="RefSeq" id="WP_245031727.1">
    <property type="nucleotide sequence ID" value="NZ_CP095075.1"/>
</dbReference>
<evidence type="ECO:0000259" key="11">
    <source>
        <dbReference type="Pfam" id="PF01087"/>
    </source>
</evidence>
<comment type="subcellular location">
    <subcellularLocation>
        <location evidence="2 10">Cytoplasm</location>
    </subcellularLocation>
</comment>
<comment type="catalytic activity">
    <reaction evidence="1 10">
        <text>alpha-D-galactose 1-phosphate + UDP-alpha-D-glucose = alpha-D-glucose 1-phosphate + UDP-alpha-D-galactose</text>
        <dbReference type="Rhea" id="RHEA:13989"/>
        <dbReference type="ChEBI" id="CHEBI:58336"/>
        <dbReference type="ChEBI" id="CHEBI:58601"/>
        <dbReference type="ChEBI" id="CHEBI:58885"/>
        <dbReference type="ChEBI" id="CHEBI:66914"/>
        <dbReference type="EC" id="2.7.7.12"/>
    </reaction>
</comment>
<keyword evidence="5 10" id="KW-0963">Cytoplasm</keyword>
<evidence type="ECO:0000256" key="8">
    <source>
        <dbReference type="ARBA" id="ARBA00023144"/>
    </source>
</evidence>
<dbReference type="Pfam" id="PF01087">
    <property type="entry name" value="GalP_UDP_transf"/>
    <property type="match status" value="1"/>
</dbReference>
<keyword evidence="14" id="KW-1185">Reference proteome</keyword>